<dbReference type="InterPro" id="IPR050547">
    <property type="entry name" value="DEAD_box_RNA_helicases"/>
</dbReference>
<dbReference type="InterPro" id="IPR041372">
    <property type="entry name" value="Cas3_C"/>
</dbReference>
<gene>
    <name evidence="12" type="ORF">LZY01_21220</name>
</gene>
<evidence type="ECO:0000256" key="4">
    <source>
        <dbReference type="ARBA" id="ARBA00022723"/>
    </source>
</evidence>
<keyword evidence="8" id="KW-0067">ATP-binding</keyword>
<evidence type="ECO:0000256" key="8">
    <source>
        <dbReference type="ARBA" id="ARBA00022840"/>
    </source>
</evidence>
<dbReference type="Pfam" id="PF18019">
    <property type="entry name" value="Cas3_HD"/>
    <property type="match status" value="1"/>
</dbReference>
<evidence type="ECO:0000259" key="10">
    <source>
        <dbReference type="PROSITE" id="PS51192"/>
    </source>
</evidence>
<dbReference type="InterPro" id="IPR006474">
    <property type="entry name" value="Helicase_Cas3_CRISPR-ass_core"/>
</dbReference>
<dbReference type="CDD" id="cd09641">
    <property type="entry name" value="Cas3''_I"/>
    <property type="match status" value="1"/>
</dbReference>
<evidence type="ECO:0000256" key="6">
    <source>
        <dbReference type="ARBA" id="ARBA00022801"/>
    </source>
</evidence>
<dbReference type="Proteomes" id="UP000321794">
    <property type="component" value="Unassembled WGS sequence"/>
</dbReference>
<evidence type="ECO:0000256" key="1">
    <source>
        <dbReference type="ARBA" id="ARBA00006847"/>
    </source>
</evidence>
<evidence type="ECO:0000313" key="13">
    <source>
        <dbReference type="Proteomes" id="UP000321794"/>
    </source>
</evidence>
<keyword evidence="4" id="KW-0479">Metal-binding</keyword>
<evidence type="ECO:0000256" key="3">
    <source>
        <dbReference type="ARBA" id="ARBA00022722"/>
    </source>
</evidence>
<dbReference type="SMART" id="SM00490">
    <property type="entry name" value="HELICc"/>
    <property type="match status" value="1"/>
</dbReference>
<sequence>MKKENVLWAKKCVKKDGHQYWESLPVHLLDTQKVIFWLLDTQVDDGLKQFLTQKLSSNELQKLVSFLGFAHDIGKATPAFQFKAQSDLELMAKLSQNGFSVPSEEWSSSKESPHARAGEAILLEKHIPKSVCAIVGSHHGLADSVLPRGQIAKYKADYWQRDKNQDIQKPWQDVQQALVERAVTSAGYHDISEIPEVDQPTAIILEGLLITADWLASNESLFPLVPVKATIDDKDIDARFKKALETLEQEKQWHPASINLENLPSFFQQRWGFDPHPFQKKVLASVSQMTDPGMVIIEDAMGRGKTEAALSAVELIANKTKRNSVFIGLPTRATSDAMFHRVKAWAAKVGIPTIKLLHSQSSFNDEYTSLLDWLSATNVNADQDDRYEEPVINDWFNGKKATLAPLVVGTVDYLLSMGLKKRHLFLQHLAFSDKIVVLDEVHAYDTYMTSYLTKVLRWLGAYHVPVIMLSATLPKEKRNELMKVYLAGKYGEDYQFDPSYRVPRNWQNEERYPLLSLIDGHQIEQVTDDKHPQDKVVQVKRLVQNDKQLVELILAKISQGGVAGVLLNTVRRTQNIAQLLLSQIKDQHENVEVLVLHSAFIAPGRFEREQRLQTLIGKAGDRPKKLVVLGTQVLEQSLDIDFDVLFTDIAPMDSLLQRIGRLQRHDLKRPFMLKQPQVFVIGGPDSKGYGTANEMIYEKYYLMRTDNFLPDKISLPKDISPLVQEVYDSDKKVEMPGIKTALVSLQEYQKKEDKQAKTFQIDDPYFDTGLTLHGWLDRWKPDADQKAKAAVRDIQETVEVILLRKRGNNICLLDKRASNIDDMADKTIARQVIRLPVALTFNNGKIEQVISQLTADTKKIFPDLRQRLWLKDSLVLLLNEDNTRSLEGYRLAYSQTFGLSYVKEDDDETDV</sequence>
<feature type="domain" description="HD Cas3-type" evidence="11">
    <location>
        <begin position="17"/>
        <end position="215"/>
    </location>
</feature>
<dbReference type="Pfam" id="PF00270">
    <property type="entry name" value="DEAD"/>
    <property type="match status" value="1"/>
</dbReference>
<dbReference type="InterPro" id="IPR001650">
    <property type="entry name" value="Helicase_C-like"/>
</dbReference>
<dbReference type="Gene3D" id="1.10.3210.30">
    <property type="match status" value="1"/>
</dbReference>
<comment type="caution">
    <text evidence="12">The sequence shown here is derived from an EMBL/GenBank/DDBJ whole genome shotgun (WGS) entry which is preliminary data.</text>
</comment>
<organism evidence="12 13">
    <name type="scientific">Levilactobacillus zymae</name>
    <dbReference type="NCBI Taxonomy" id="267363"/>
    <lineage>
        <taxon>Bacteria</taxon>
        <taxon>Bacillati</taxon>
        <taxon>Bacillota</taxon>
        <taxon>Bacilli</taxon>
        <taxon>Lactobacillales</taxon>
        <taxon>Lactobacillaceae</taxon>
        <taxon>Levilactobacillus</taxon>
    </lineage>
</organism>
<evidence type="ECO:0000256" key="5">
    <source>
        <dbReference type="ARBA" id="ARBA00022741"/>
    </source>
</evidence>
<dbReference type="Pfam" id="PF18395">
    <property type="entry name" value="Cas3_C"/>
    <property type="match status" value="1"/>
</dbReference>
<protein>
    <submittedName>
        <fullName evidence="12">CRISPR-associated helicase/endonuclease Cas3</fullName>
    </submittedName>
</protein>
<dbReference type="InterPro" id="IPR027417">
    <property type="entry name" value="P-loop_NTPase"/>
</dbReference>
<evidence type="ECO:0000256" key="7">
    <source>
        <dbReference type="ARBA" id="ARBA00022806"/>
    </source>
</evidence>
<dbReference type="EMBL" id="BJZK01000031">
    <property type="protein sequence ID" value="GEO72954.1"/>
    <property type="molecule type" value="Genomic_DNA"/>
</dbReference>
<accession>A0ABQ0WYG3</accession>
<dbReference type="InterPro" id="IPR054712">
    <property type="entry name" value="Cas3-like_dom"/>
</dbReference>
<dbReference type="InterPro" id="IPR038257">
    <property type="entry name" value="CRISPR-assoc_Cas3_HD_sf"/>
</dbReference>
<reference evidence="12 13" key="1">
    <citation type="submission" date="2019-07" db="EMBL/GenBank/DDBJ databases">
        <title>Whole genome shotgun sequence of Lactobacillus zymae NBRC 107157.</title>
        <authorList>
            <person name="Hosoyama A."/>
            <person name="Uohara A."/>
            <person name="Ohji S."/>
            <person name="Ichikawa N."/>
        </authorList>
    </citation>
    <scope>NUCLEOTIDE SEQUENCE [LARGE SCALE GENOMIC DNA]</scope>
    <source>
        <strain evidence="12 13">NBRC 107157</strain>
    </source>
</reference>
<dbReference type="InterPro" id="IPR006483">
    <property type="entry name" value="CRISPR-assoc_Cas3_HD"/>
</dbReference>
<keyword evidence="9" id="KW-0051">Antiviral defense</keyword>
<dbReference type="Gene3D" id="3.40.50.300">
    <property type="entry name" value="P-loop containing nucleotide triphosphate hydrolases"/>
    <property type="match status" value="2"/>
</dbReference>
<dbReference type="PROSITE" id="PS51643">
    <property type="entry name" value="HD_CAS3"/>
    <property type="match status" value="1"/>
</dbReference>
<proteinExistence type="inferred from homology"/>
<evidence type="ECO:0000256" key="2">
    <source>
        <dbReference type="ARBA" id="ARBA00009046"/>
    </source>
</evidence>
<evidence type="ECO:0000259" key="11">
    <source>
        <dbReference type="PROSITE" id="PS51643"/>
    </source>
</evidence>
<dbReference type="SUPFAM" id="SSF52540">
    <property type="entry name" value="P-loop containing nucleoside triphosphate hydrolases"/>
    <property type="match status" value="1"/>
</dbReference>
<dbReference type="RefSeq" id="WP_057730323.1">
    <property type="nucleotide sequence ID" value="NZ_BJZK01000031.1"/>
</dbReference>
<keyword evidence="13" id="KW-1185">Reference proteome</keyword>
<dbReference type="SMART" id="SM00487">
    <property type="entry name" value="DEXDc"/>
    <property type="match status" value="1"/>
</dbReference>
<keyword evidence="5" id="KW-0547">Nucleotide-binding</keyword>
<dbReference type="Pfam" id="PF22590">
    <property type="entry name" value="Cas3-like_C_2"/>
    <property type="match status" value="1"/>
</dbReference>
<dbReference type="NCBIfam" id="TIGR01596">
    <property type="entry name" value="cas3_HD"/>
    <property type="match status" value="1"/>
</dbReference>
<dbReference type="PROSITE" id="PS51192">
    <property type="entry name" value="HELICASE_ATP_BIND_1"/>
    <property type="match status" value="1"/>
</dbReference>
<keyword evidence="6" id="KW-0378">Hydrolase</keyword>
<dbReference type="PANTHER" id="PTHR47963:SF9">
    <property type="entry name" value="CRISPR-ASSOCIATED ENDONUCLEASE_HELICASE CAS3"/>
    <property type="match status" value="1"/>
</dbReference>
<name>A0ABQ0WYG3_9LACO</name>
<evidence type="ECO:0000313" key="12">
    <source>
        <dbReference type="EMBL" id="GEO72954.1"/>
    </source>
</evidence>
<comment type="similarity">
    <text evidence="1">In the N-terminal section; belongs to the CRISPR-associated nuclease Cas3-HD family.</text>
</comment>
<keyword evidence="7" id="KW-0347">Helicase</keyword>
<dbReference type="NCBIfam" id="TIGR01587">
    <property type="entry name" value="cas3_core"/>
    <property type="match status" value="1"/>
</dbReference>
<comment type="similarity">
    <text evidence="2">In the central section; belongs to the CRISPR-associated helicase Cas3 family.</text>
</comment>
<keyword evidence="3" id="KW-0540">Nuclease</keyword>
<dbReference type="InterPro" id="IPR014001">
    <property type="entry name" value="Helicase_ATP-bd"/>
</dbReference>
<dbReference type="InterPro" id="IPR011545">
    <property type="entry name" value="DEAD/DEAH_box_helicase_dom"/>
</dbReference>
<dbReference type="PANTHER" id="PTHR47963">
    <property type="entry name" value="DEAD-BOX ATP-DEPENDENT RNA HELICASE 47, MITOCHONDRIAL"/>
    <property type="match status" value="1"/>
</dbReference>
<feature type="domain" description="Helicase ATP-binding" evidence="10">
    <location>
        <begin position="286"/>
        <end position="491"/>
    </location>
</feature>
<evidence type="ECO:0000256" key="9">
    <source>
        <dbReference type="ARBA" id="ARBA00023118"/>
    </source>
</evidence>